<dbReference type="GO" id="GO:0005886">
    <property type="term" value="C:plasma membrane"/>
    <property type="evidence" value="ECO:0007669"/>
    <property type="project" value="UniProtKB-SubCell"/>
</dbReference>
<dbReference type="CDD" id="cd03230">
    <property type="entry name" value="ABC_DR_subfamily_A"/>
    <property type="match status" value="1"/>
</dbReference>
<dbReference type="PROSITE" id="PS00211">
    <property type="entry name" value="ABC_TRANSPORTER_1"/>
    <property type="match status" value="1"/>
</dbReference>
<dbReference type="InterPro" id="IPR027417">
    <property type="entry name" value="P-loop_NTPase"/>
</dbReference>
<dbReference type="KEGG" id="nah:F5544_12510"/>
<evidence type="ECO:0000313" key="8">
    <source>
        <dbReference type="Proteomes" id="UP000503540"/>
    </source>
</evidence>
<evidence type="ECO:0000256" key="5">
    <source>
        <dbReference type="ARBA" id="ARBA00023251"/>
    </source>
</evidence>
<keyword evidence="2" id="KW-0813">Transport</keyword>
<dbReference type="InterPro" id="IPR003593">
    <property type="entry name" value="AAA+_ATPase"/>
</dbReference>
<dbReference type="PANTHER" id="PTHR42711">
    <property type="entry name" value="ABC TRANSPORTER ATP-BINDING PROTEIN"/>
    <property type="match status" value="1"/>
</dbReference>
<dbReference type="Pfam" id="PF00005">
    <property type="entry name" value="ABC_tran"/>
    <property type="match status" value="1"/>
</dbReference>
<dbReference type="Proteomes" id="UP000503540">
    <property type="component" value="Chromosome"/>
</dbReference>
<dbReference type="SUPFAM" id="SSF52540">
    <property type="entry name" value="P-loop containing nucleoside triphosphate hydrolases"/>
    <property type="match status" value="1"/>
</dbReference>
<organism evidence="7 8">
    <name type="scientific">Nocardia arthritidis</name>
    <dbReference type="NCBI Taxonomy" id="228602"/>
    <lineage>
        <taxon>Bacteria</taxon>
        <taxon>Bacillati</taxon>
        <taxon>Actinomycetota</taxon>
        <taxon>Actinomycetes</taxon>
        <taxon>Mycobacteriales</taxon>
        <taxon>Nocardiaceae</taxon>
        <taxon>Nocardia</taxon>
    </lineage>
</organism>
<proteinExistence type="predicted"/>
<dbReference type="RefSeq" id="WP_167473380.1">
    <property type="nucleotide sequence ID" value="NZ_CP046172.1"/>
</dbReference>
<sequence length="318" mass="33258">MTSALRAVFSAAGGAAHRKAPAIELRDLHKSFRQAGGGAVRAVDGLDLVIQPGEIVAFLGPNGAGKTTTIDMLLGLSAPDSGSVRVFGADPAQAIAAGRISAVMQSGGLLPDLTVAETVRLIGTLHASPRPVQEVLARAGIMGIADRLVGKCSGGQQQRLRFALALLPNPDLIVLDEPTTGMDVEGRREFWNAMREDSNRGRTVLFATHYLDEADAYADRVVLIRAGKVVADGTAAEVKNLAAGRTLSATLPGADPARLLALPGVDNVELRGDRIIMQAKDSDSVARYLLTETAAVDLEITAHNLESAFLALTTGGDR</sequence>
<keyword evidence="3" id="KW-0547">Nucleotide-binding</keyword>
<keyword evidence="4 7" id="KW-0067">ATP-binding</keyword>
<reference evidence="7 8" key="1">
    <citation type="journal article" date="2019" name="ACS Chem. Biol.">
        <title>Identification and Mobilization of a Cryptic Antibiotic Biosynthesis Gene Locus from a Human-Pathogenic Nocardia Isolate.</title>
        <authorList>
            <person name="Herisse M."/>
            <person name="Ishida K."/>
            <person name="Porter J.L."/>
            <person name="Howden B."/>
            <person name="Hertweck C."/>
            <person name="Stinear T.P."/>
            <person name="Pidot S.J."/>
        </authorList>
    </citation>
    <scope>NUCLEOTIDE SEQUENCE [LARGE SCALE GENOMIC DNA]</scope>
    <source>
        <strain evidence="7 8">AUSMDU00012717</strain>
    </source>
</reference>
<dbReference type="EMBL" id="CP046172">
    <property type="protein sequence ID" value="QIS10393.1"/>
    <property type="molecule type" value="Genomic_DNA"/>
</dbReference>
<evidence type="ECO:0000259" key="6">
    <source>
        <dbReference type="PROSITE" id="PS50893"/>
    </source>
</evidence>
<evidence type="ECO:0000313" key="7">
    <source>
        <dbReference type="EMBL" id="QIS10393.1"/>
    </source>
</evidence>
<dbReference type="PROSITE" id="PS50893">
    <property type="entry name" value="ABC_TRANSPORTER_2"/>
    <property type="match status" value="1"/>
</dbReference>
<evidence type="ECO:0000256" key="1">
    <source>
        <dbReference type="ARBA" id="ARBA00004202"/>
    </source>
</evidence>
<feature type="domain" description="ABC transporter" evidence="6">
    <location>
        <begin position="23"/>
        <end position="251"/>
    </location>
</feature>
<evidence type="ECO:0000256" key="4">
    <source>
        <dbReference type="ARBA" id="ARBA00022840"/>
    </source>
</evidence>
<dbReference type="InterPro" id="IPR003439">
    <property type="entry name" value="ABC_transporter-like_ATP-bd"/>
</dbReference>
<name>A0A6G9YBJ6_9NOCA</name>
<dbReference type="Gene3D" id="3.40.50.300">
    <property type="entry name" value="P-loop containing nucleotide triphosphate hydrolases"/>
    <property type="match status" value="1"/>
</dbReference>
<evidence type="ECO:0000256" key="3">
    <source>
        <dbReference type="ARBA" id="ARBA00022741"/>
    </source>
</evidence>
<keyword evidence="8" id="KW-1185">Reference proteome</keyword>
<dbReference type="GO" id="GO:0016887">
    <property type="term" value="F:ATP hydrolysis activity"/>
    <property type="evidence" value="ECO:0007669"/>
    <property type="project" value="InterPro"/>
</dbReference>
<protein>
    <submittedName>
        <fullName evidence="7">ATP-binding cassette domain-containing protein</fullName>
    </submittedName>
</protein>
<accession>A0A6G9YBJ6</accession>
<evidence type="ECO:0000256" key="2">
    <source>
        <dbReference type="ARBA" id="ARBA00022448"/>
    </source>
</evidence>
<dbReference type="InterPro" id="IPR050763">
    <property type="entry name" value="ABC_transporter_ATP-binding"/>
</dbReference>
<dbReference type="GO" id="GO:0005524">
    <property type="term" value="F:ATP binding"/>
    <property type="evidence" value="ECO:0007669"/>
    <property type="project" value="UniProtKB-KW"/>
</dbReference>
<dbReference type="PANTHER" id="PTHR42711:SF17">
    <property type="entry name" value="ABC TRANSPORTER ATP-BINDING PROTEIN"/>
    <property type="match status" value="1"/>
</dbReference>
<dbReference type="SMART" id="SM00382">
    <property type="entry name" value="AAA"/>
    <property type="match status" value="1"/>
</dbReference>
<dbReference type="AlphaFoldDB" id="A0A6G9YBJ6"/>
<comment type="subcellular location">
    <subcellularLocation>
        <location evidence="1">Cell membrane</location>
        <topology evidence="1">Peripheral membrane protein</topology>
    </subcellularLocation>
</comment>
<gene>
    <name evidence="7" type="ORF">F5544_12510</name>
</gene>
<dbReference type="InterPro" id="IPR017871">
    <property type="entry name" value="ABC_transporter-like_CS"/>
</dbReference>
<keyword evidence="5" id="KW-0046">Antibiotic resistance</keyword>
<dbReference type="GO" id="GO:0046677">
    <property type="term" value="P:response to antibiotic"/>
    <property type="evidence" value="ECO:0007669"/>
    <property type="project" value="UniProtKB-KW"/>
</dbReference>